<keyword evidence="3" id="KW-1185">Reference proteome</keyword>
<dbReference type="GeneID" id="39602674"/>
<evidence type="ECO:0000313" key="2">
    <source>
        <dbReference type="EMBL" id="RWQ97914.1"/>
    </source>
</evidence>
<organism evidence="2 3">
    <name type="scientific">Byssochlamys spectabilis</name>
    <name type="common">Paecilomyces variotii</name>
    <dbReference type="NCBI Taxonomy" id="264951"/>
    <lineage>
        <taxon>Eukaryota</taxon>
        <taxon>Fungi</taxon>
        <taxon>Dikarya</taxon>
        <taxon>Ascomycota</taxon>
        <taxon>Pezizomycotina</taxon>
        <taxon>Eurotiomycetes</taxon>
        <taxon>Eurotiomycetidae</taxon>
        <taxon>Eurotiales</taxon>
        <taxon>Thermoascaceae</taxon>
        <taxon>Paecilomyces</taxon>
    </lineage>
</organism>
<evidence type="ECO:0000313" key="3">
    <source>
        <dbReference type="Proteomes" id="UP000283841"/>
    </source>
</evidence>
<dbReference type="Proteomes" id="UP000283841">
    <property type="component" value="Unassembled WGS sequence"/>
</dbReference>
<name>A0A443I1H2_BYSSP</name>
<accession>A0A443I1H2</accession>
<dbReference type="VEuPathDB" id="FungiDB:C8Q69DRAFT_516811"/>
<dbReference type="AlphaFoldDB" id="A0A443I1H2"/>
<dbReference type="RefSeq" id="XP_028487559.1">
    <property type="nucleotide sequence ID" value="XM_028633397.1"/>
</dbReference>
<protein>
    <submittedName>
        <fullName evidence="2">Uncharacterized protein</fullName>
    </submittedName>
</protein>
<comment type="caution">
    <text evidence="2">The sequence shown here is derived from an EMBL/GenBank/DDBJ whole genome shotgun (WGS) entry which is preliminary data.</text>
</comment>
<feature type="compositionally biased region" description="Low complexity" evidence="1">
    <location>
        <begin position="147"/>
        <end position="157"/>
    </location>
</feature>
<gene>
    <name evidence="2" type="ORF">C8Q69DRAFT_516811</name>
</gene>
<feature type="region of interest" description="Disordered" evidence="1">
    <location>
        <begin position="147"/>
        <end position="173"/>
    </location>
</feature>
<proteinExistence type="predicted"/>
<evidence type="ECO:0000256" key="1">
    <source>
        <dbReference type="SAM" id="MobiDB-lite"/>
    </source>
</evidence>
<sequence>MQINQRLLASRLGQGWGLSEAEKYRSDLGPFVIPFPKDTTAMERPFGITLTGHRALDFQRVHIRIAAVQAGLAVDVKNGGIIISSRPPLTGLQFGIMRFANKLEAFGYRMRSEEGMKLCPLYTPWGFRKDDWSHALRIQELIDRTATKGTEADTTTEGDGKGISKKQQKRDADDIEELVNFSDWLEDWVLESDLMEDSYYEETTESEI</sequence>
<dbReference type="EMBL" id="RCNU01000002">
    <property type="protein sequence ID" value="RWQ97914.1"/>
    <property type="molecule type" value="Genomic_DNA"/>
</dbReference>
<reference evidence="2 3" key="1">
    <citation type="journal article" date="2018" name="Front. Microbiol.">
        <title>Genomic and genetic insights into a cosmopolitan fungus, Paecilomyces variotii (Eurotiales).</title>
        <authorList>
            <person name="Urquhart A.S."/>
            <person name="Mondo S.J."/>
            <person name="Makela M.R."/>
            <person name="Hane J.K."/>
            <person name="Wiebenga A."/>
            <person name="He G."/>
            <person name="Mihaltcheva S."/>
            <person name="Pangilinan J."/>
            <person name="Lipzen A."/>
            <person name="Barry K."/>
            <person name="de Vries R.P."/>
            <person name="Grigoriev I.V."/>
            <person name="Idnurm A."/>
        </authorList>
    </citation>
    <scope>NUCLEOTIDE SEQUENCE [LARGE SCALE GENOMIC DNA]</scope>
    <source>
        <strain evidence="2 3">CBS 101075</strain>
    </source>
</reference>